<evidence type="ECO:0000256" key="1">
    <source>
        <dbReference type="SAM" id="MobiDB-lite"/>
    </source>
</evidence>
<feature type="compositionally biased region" description="Pro residues" evidence="1">
    <location>
        <begin position="76"/>
        <end position="87"/>
    </location>
</feature>
<evidence type="ECO:0000313" key="2">
    <source>
        <dbReference type="EMBL" id="KJA13010.1"/>
    </source>
</evidence>
<organism evidence="2 3">
    <name type="scientific">Hypholoma sublateritium (strain FD-334 SS-4)</name>
    <dbReference type="NCBI Taxonomy" id="945553"/>
    <lineage>
        <taxon>Eukaryota</taxon>
        <taxon>Fungi</taxon>
        <taxon>Dikarya</taxon>
        <taxon>Basidiomycota</taxon>
        <taxon>Agaricomycotina</taxon>
        <taxon>Agaricomycetes</taxon>
        <taxon>Agaricomycetidae</taxon>
        <taxon>Agaricales</taxon>
        <taxon>Agaricineae</taxon>
        <taxon>Strophariaceae</taxon>
        <taxon>Hypholoma</taxon>
    </lineage>
</organism>
<feature type="region of interest" description="Disordered" evidence="1">
    <location>
        <begin position="72"/>
        <end position="91"/>
    </location>
</feature>
<keyword evidence="3" id="KW-1185">Reference proteome</keyword>
<evidence type="ECO:0000313" key="3">
    <source>
        <dbReference type="Proteomes" id="UP000054270"/>
    </source>
</evidence>
<proteinExistence type="predicted"/>
<feature type="compositionally biased region" description="Low complexity" evidence="1">
    <location>
        <begin position="14"/>
        <end position="30"/>
    </location>
</feature>
<dbReference type="Proteomes" id="UP000054270">
    <property type="component" value="Unassembled WGS sequence"/>
</dbReference>
<feature type="region of interest" description="Disordered" evidence="1">
    <location>
        <begin position="1"/>
        <end position="35"/>
    </location>
</feature>
<feature type="compositionally biased region" description="Polar residues" evidence="1">
    <location>
        <begin position="1"/>
        <end position="13"/>
    </location>
</feature>
<dbReference type="AlphaFoldDB" id="A0A0D2NWT6"/>
<sequence>MSYSSEHGSTLVNPSFYSPASSASDDSVSSIQQARDQANANFHRQYYVSEGNVYPRPNSLVFDIPIHGALPNPDLASPPPSPSPPHLITPSTIAHHHLPSIERLSLTWNQPILTHQLMHLDDTLRAIARNEEENQILRESALAYWNMIDTPDFQLLVQPVVNFASIWGRIHADQHPTYMEYSRDFIHAYHVPQGTAGNPVPVDITREQSPYPEIMRRFNPGSFRVPRMTPHCRIHDTEEHYMFMCPLWKCPACNQLNPRHAPQLCPGVRVEEEPQVPWNQEVHA</sequence>
<accession>A0A0D2NWT6</accession>
<gene>
    <name evidence="2" type="ORF">HYPSUDRAFT_209903</name>
</gene>
<name>A0A0D2NWT6_HYPSF</name>
<protein>
    <submittedName>
        <fullName evidence="2">Uncharacterized protein</fullName>
    </submittedName>
</protein>
<dbReference type="EMBL" id="KN817805">
    <property type="protein sequence ID" value="KJA13010.1"/>
    <property type="molecule type" value="Genomic_DNA"/>
</dbReference>
<reference evidence="3" key="1">
    <citation type="submission" date="2014-04" db="EMBL/GenBank/DDBJ databases">
        <title>Evolutionary Origins and Diversification of the Mycorrhizal Mutualists.</title>
        <authorList>
            <consortium name="DOE Joint Genome Institute"/>
            <consortium name="Mycorrhizal Genomics Consortium"/>
            <person name="Kohler A."/>
            <person name="Kuo A."/>
            <person name="Nagy L.G."/>
            <person name="Floudas D."/>
            <person name="Copeland A."/>
            <person name="Barry K.W."/>
            <person name="Cichocki N."/>
            <person name="Veneault-Fourrey C."/>
            <person name="LaButti K."/>
            <person name="Lindquist E.A."/>
            <person name="Lipzen A."/>
            <person name="Lundell T."/>
            <person name="Morin E."/>
            <person name="Murat C."/>
            <person name="Riley R."/>
            <person name="Ohm R."/>
            <person name="Sun H."/>
            <person name="Tunlid A."/>
            <person name="Henrissat B."/>
            <person name="Grigoriev I.V."/>
            <person name="Hibbett D.S."/>
            <person name="Martin F."/>
        </authorList>
    </citation>
    <scope>NUCLEOTIDE SEQUENCE [LARGE SCALE GENOMIC DNA]</scope>
    <source>
        <strain evidence="3">FD-334 SS-4</strain>
    </source>
</reference>